<reference evidence="1 2" key="1">
    <citation type="submission" date="2019-02" db="EMBL/GenBank/DDBJ databases">
        <title>Flavobacterium sp. RD-2-33 isolated from forest soil.</title>
        <authorList>
            <person name="Chaudhary D.K."/>
        </authorList>
    </citation>
    <scope>NUCLEOTIDE SEQUENCE [LARGE SCALE GENOMIC DNA]</scope>
    <source>
        <strain evidence="1 2">RD-2-33</strain>
    </source>
</reference>
<keyword evidence="2" id="KW-1185">Reference proteome</keyword>
<gene>
    <name evidence="1" type="ORF">EZL74_09445</name>
</gene>
<proteinExistence type="predicted"/>
<dbReference type="OrthoDB" id="1158431at2"/>
<sequence length="250" mass="27942">MKTKILLVVIMICCQIHSQEQEWTLSKSYKTSIDLTVNYLDGTTVKQRTALAGLKYKYKETVDGKVYIKFLKIIVSTDPKKDDDSFVNSTNDNITYFVESSKLNALHKQKTSSLVSGTLLAPIKIRPDENVNGVNYPWELSTDISLGQYLGYRFPLSRTNPYYITIPTFTLGTSLLSINSSNTTPEKESSTTLGLTWSTGIILDLNGFNVGLLVGKDYAPGQAGKDWIYNEKTWFSIGFGISLTSKNKDL</sequence>
<dbReference type="EMBL" id="SJPE01000011">
    <property type="protein sequence ID" value="TBX67486.1"/>
    <property type="molecule type" value="Genomic_DNA"/>
</dbReference>
<protein>
    <submittedName>
        <fullName evidence="1">Uncharacterized protein</fullName>
    </submittedName>
</protein>
<dbReference type="Proteomes" id="UP000293300">
    <property type="component" value="Unassembled WGS sequence"/>
</dbReference>
<organism evidence="1 2">
    <name type="scientific">Flavobacterium silvisoli</name>
    <dbReference type="NCBI Taxonomy" id="2529433"/>
    <lineage>
        <taxon>Bacteria</taxon>
        <taxon>Pseudomonadati</taxon>
        <taxon>Bacteroidota</taxon>
        <taxon>Flavobacteriia</taxon>
        <taxon>Flavobacteriales</taxon>
        <taxon>Flavobacteriaceae</taxon>
        <taxon>Flavobacterium</taxon>
    </lineage>
</organism>
<dbReference type="AlphaFoldDB" id="A0A4Q9YV30"/>
<evidence type="ECO:0000313" key="2">
    <source>
        <dbReference type="Proteomes" id="UP000293300"/>
    </source>
</evidence>
<comment type="caution">
    <text evidence="1">The sequence shown here is derived from an EMBL/GenBank/DDBJ whole genome shotgun (WGS) entry which is preliminary data.</text>
</comment>
<name>A0A4Q9YV30_9FLAO</name>
<evidence type="ECO:0000313" key="1">
    <source>
        <dbReference type="EMBL" id="TBX67486.1"/>
    </source>
</evidence>
<dbReference type="RefSeq" id="WP_131476364.1">
    <property type="nucleotide sequence ID" value="NZ_SJPE01000011.1"/>
</dbReference>
<accession>A0A4Q9YV30</accession>